<evidence type="ECO:0000256" key="8">
    <source>
        <dbReference type="ARBA" id="ARBA00023136"/>
    </source>
</evidence>
<feature type="domain" description="Major facilitator superfamily (MFS) profile" evidence="10">
    <location>
        <begin position="491"/>
        <end position="980"/>
    </location>
</feature>
<dbReference type="OrthoDB" id="10021397at2759"/>
<dbReference type="GO" id="GO:0005886">
    <property type="term" value="C:plasma membrane"/>
    <property type="evidence" value="ECO:0007669"/>
    <property type="project" value="TreeGrafter"/>
</dbReference>
<gene>
    <name evidence="11" type="ORF">EJ04DRAFT_537564</name>
</gene>
<keyword evidence="8 9" id="KW-0472">Membrane</keyword>
<dbReference type="GO" id="GO:0016491">
    <property type="term" value="F:oxidoreductase activity"/>
    <property type="evidence" value="ECO:0007669"/>
    <property type="project" value="UniProtKB-KW"/>
</dbReference>
<feature type="transmembrane region" description="Helical" evidence="9">
    <location>
        <begin position="718"/>
        <end position="737"/>
    </location>
</feature>
<dbReference type="FunFam" id="3.50.50.60:FF:000153">
    <property type="entry name" value="Salicylate hydroxylase, putative"/>
    <property type="match status" value="1"/>
</dbReference>
<keyword evidence="7" id="KW-0560">Oxidoreductase</keyword>
<dbReference type="InterPro" id="IPR020846">
    <property type="entry name" value="MFS_dom"/>
</dbReference>
<dbReference type="PROSITE" id="PS50850">
    <property type="entry name" value="MFS"/>
    <property type="match status" value="1"/>
</dbReference>
<keyword evidence="4 9" id="KW-0812">Transmembrane</keyword>
<accession>A0A9P4QS56</accession>
<dbReference type="InterPro" id="IPR011701">
    <property type="entry name" value="MFS"/>
</dbReference>
<dbReference type="GO" id="GO:0044550">
    <property type="term" value="P:secondary metabolite biosynthetic process"/>
    <property type="evidence" value="ECO:0007669"/>
    <property type="project" value="UniProtKB-ARBA"/>
</dbReference>
<feature type="transmembrane region" description="Helical" evidence="9">
    <location>
        <begin position="646"/>
        <end position="665"/>
    </location>
</feature>
<dbReference type="GO" id="GO:0071949">
    <property type="term" value="F:FAD binding"/>
    <property type="evidence" value="ECO:0007669"/>
    <property type="project" value="InterPro"/>
</dbReference>
<evidence type="ECO:0000313" key="11">
    <source>
        <dbReference type="EMBL" id="KAF2729911.1"/>
    </source>
</evidence>
<keyword evidence="3" id="KW-0285">Flavoprotein</keyword>
<keyword evidence="12" id="KW-1185">Reference proteome</keyword>
<comment type="caution">
    <text evidence="11">The sequence shown here is derived from an EMBL/GenBank/DDBJ whole genome shotgun (WGS) entry which is preliminary data.</text>
</comment>
<sequence length="988" mass="107999">MSPPESCFDVAIVGGGIVGLSLALGLQQRNIKFRIYERAQSFGEIGAGIGFTPNAERAMKQLDPRLHDAFRKVAARNSEDFFNYMDGSRWDKNRPDHEDTILRLYLGERGFEGCRRSDFLEDIVRHVPSEVIEFNREVVDVIERGETDKLLVVFRDGTNCEADVVVGCDGIRSKVRRIMLGDSHPAAQPSYSHKYAIRGLVPMEKARASLGEWRTSNRVMHLGPNAHALTFPVANSTILNVVAFVTDPNEWEAKDGKFIAPASKTEATHGFAAFSPIVRTIMDLLPDQLDKWAVFDTRDHPVPTYVDGRICLAGDAAHASTPHHGAGAGCGIEDCLALAVLLDAASRSSEPSKAAALKNALRVYNDVRYARSQWLVDSSRIIGDVYELMYLESGSDPRKIAHEIETRQHMIWDYDIAGMVTDALERFGALADRESPQSQASTSDLELGKKEDEILVIGVQEKETSSTDVSMNSIKSPGSLGFLSGFKLYAMIGSFTVVYFLMMLDMSILSTAIPYITDEFHSLVDVGWYGSAYQLVCASLQPLTGKMYARLNSKVLFLCFFTIFEIGSALCGAAQSSTMLIIGRTVAGIGGAGLMNGGFTILNSCVEQKRRPGMLAFMMAFGNLGAAAGPLIGGAITEYASWRWCFYINLPVGGVLLLFLTWVDIPDHIPKPNWKVVMKRPFSEFDLIGFALFAPATIQAFLALEFAGNSHPWNSAEVIGLFCGAAGMLVIFSVWNYHKGDAAMIPVSILKLTIMWASCCTIFLLSGTVFVMAYYLPLYFQGVRGDTPYESGVHLLPTILPQVVFTLAAGRLVQRFGYYLPFILAGGAFNSIGSGLLTTLSPSTSMGKLAGYQIISGTGRGLALPMPMVAVQNTLSPSQIPTAMSTFVFCQNFGGALMTVLAQTVFTNSLKTTLKENSPSLDADSIIAAGSTEMRNAVPPGDLRELLRAYSESVSRTFWLATATAITGFFVSYLMGWRDIRRKDMKAK</sequence>
<comment type="subcellular location">
    <subcellularLocation>
        <location evidence="1">Membrane</location>
        <topology evidence="1">Multi-pass membrane protein</topology>
    </subcellularLocation>
</comment>
<evidence type="ECO:0000259" key="10">
    <source>
        <dbReference type="PROSITE" id="PS50850"/>
    </source>
</evidence>
<dbReference type="Gene3D" id="3.50.50.60">
    <property type="entry name" value="FAD/NAD(P)-binding domain"/>
    <property type="match status" value="1"/>
</dbReference>
<feature type="transmembrane region" description="Helical" evidence="9">
    <location>
        <begin position="685"/>
        <end position="706"/>
    </location>
</feature>
<dbReference type="InterPro" id="IPR036259">
    <property type="entry name" value="MFS_trans_sf"/>
</dbReference>
<evidence type="ECO:0000256" key="4">
    <source>
        <dbReference type="ARBA" id="ARBA00022692"/>
    </source>
</evidence>
<dbReference type="FunFam" id="1.20.1250.20:FF:000196">
    <property type="entry name" value="MFS toxin efflux pump (AflT)"/>
    <property type="match status" value="1"/>
</dbReference>
<dbReference type="AlphaFoldDB" id="A0A9P4QS56"/>
<feature type="transmembrane region" description="Helical" evidence="9">
    <location>
        <begin position="749"/>
        <end position="775"/>
    </location>
</feature>
<dbReference type="InterPro" id="IPR036188">
    <property type="entry name" value="FAD/NAD-bd_sf"/>
</dbReference>
<feature type="transmembrane region" description="Helical" evidence="9">
    <location>
        <begin position="795"/>
        <end position="813"/>
    </location>
</feature>
<evidence type="ECO:0000256" key="1">
    <source>
        <dbReference type="ARBA" id="ARBA00004141"/>
    </source>
</evidence>
<protein>
    <submittedName>
        <fullName evidence="11">MFS general substrate transporter</fullName>
    </submittedName>
</protein>
<dbReference type="Pfam" id="PF01494">
    <property type="entry name" value="FAD_binding_3"/>
    <property type="match status" value="1"/>
</dbReference>
<feature type="transmembrane region" description="Helical" evidence="9">
    <location>
        <begin position="555"/>
        <end position="575"/>
    </location>
</feature>
<dbReference type="Pfam" id="PF07690">
    <property type="entry name" value="MFS_1"/>
    <property type="match status" value="1"/>
</dbReference>
<dbReference type="PRINTS" id="PR00420">
    <property type="entry name" value="RNGMNOXGNASE"/>
</dbReference>
<feature type="transmembrane region" description="Helical" evidence="9">
    <location>
        <begin position="581"/>
        <end position="602"/>
    </location>
</feature>
<dbReference type="CDD" id="cd17502">
    <property type="entry name" value="MFS_Azr1_MDR_like"/>
    <property type="match status" value="1"/>
</dbReference>
<evidence type="ECO:0000256" key="9">
    <source>
        <dbReference type="SAM" id="Phobius"/>
    </source>
</evidence>
<dbReference type="GO" id="GO:0022857">
    <property type="term" value="F:transmembrane transporter activity"/>
    <property type="evidence" value="ECO:0007669"/>
    <property type="project" value="InterPro"/>
</dbReference>
<reference evidence="11" key="1">
    <citation type="journal article" date="2020" name="Stud. Mycol.">
        <title>101 Dothideomycetes genomes: a test case for predicting lifestyles and emergence of pathogens.</title>
        <authorList>
            <person name="Haridas S."/>
            <person name="Albert R."/>
            <person name="Binder M."/>
            <person name="Bloem J."/>
            <person name="Labutti K."/>
            <person name="Salamov A."/>
            <person name="Andreopoulos B."/>
            <person name="Baker S."/>
            <person name="Barry K."/>
            <person name="Bills G."/>
            <person name="Bluhm B."/>
            <person name="Cannon C."/>
            <person name="Castanera R."/>
            <person name="Culley D."/>
            <person name="Daum C."/>
            <person name="Ezra D."/>
            <person name="Gonzalez J."/>
            <person name="Henrissat B."/>
            <person name="Kuo A."/>
            <person name="Liang C."/>
            <person name="Lipzen A."/>
            <person name="Lutzoni F."/>
            <person name="Magnuson J."/>
            <person name="Mondo S."/>
            <person name="Nolan M."/>
            <person name="Ohm R."/>
            <person name="Pangilinan J."/>
            <person name="Park H.-J."/>
            <person name="Ramirez L."/>
            <person name="Alfaro M."/>
            <person name="Sun H."/>
            <person name="Tritt A."/>
            <person name="Yoshinaga Y."/>
            <person name="Zwiers L.-H."/>
            <person name="Turgeon B."/>
            <person name="Goodwin S."/>
            <person name="Spatafora J."/>
            <person name="Crous P."/>
            <person name="Grigoriev I."/>
        </authorList>
    </citation>
    <scope>NUCLEOTIDE SEQUENCE</scope>
    <source>
        <strain evidence="11">CBS 125425</strain>
    </source>
</reference>
<evidence type="ECO:0000256" key="7">
    <source>
        <dbReference type="ARBA" id="ARBA00023002"/>
    </source>
</evidence>
<feature type="transmembrane region" description="Helical" evidence="9">
    <location>
        <begin position="957"/>
        <end position="976"/>
    </location>
</feature>
<comment type="similarity">
    <text evidence="2">Belongs to the major facilitator superfamily. TCR/Tet family.</text>
</comment>
<keyword evidence="5" id="KW-0274">FAD</keyword>
<dbReference type="EMBL" id="ML996231">
    <property type="protein sequence ID" value="KAF2729911.1"/>
    <property type="molecule type" value="Genomic_DNA"/>
</dbReference>
<evidence type="ECO:0000256" key="3">
    <source>
        <dbReference type="ARBA" id="ARBA00022630"/>
    </source>
</evidence>
<dbReference type="SUPFAM" id="SSF51905">
    <property type="entry name" value="FAD/NAD(P)-binding domain"/>
    <property type="match status" value="1"/>
</dbReference>
<organism evidence="11 12">
    <name type="scientific">Polyplosphaeria fusca</name>
    <dbReference type="NCBI Taxonomy" id="682080"/>
    <lineage>
        <taxon>Eukaryota</taxon>
        <taxon>Fungi</taxon>
        <taxon>Dikarya</taxon>
        <taxon>Ascomycota</taxon>
        <taxon>Pezizomycotina</taxon>
        <taxon>Dothideomycetes</taxon>
        <taxon>Pleosporomycetidae</taxon>
        <taxon>Pleosporales</taxon>
        <taxon>Tetraplosphaeriaceae</taxon>
        <taxon>Polyplosphaeria</taxon>
    </lineage>
</organism>
<feature type="transmembrane region" description="Helical" evidence="9">
    <location>
        <begin position="488"/>
        <end position="514"/>
    </location>
</feature>
<evidence type="ECO:0000313" key="12">
    <source>
        <dbReference type="Proteomes" id="UP000799444"/>
    </source>
</evidence>
<dbReference type="SUPFAM" id="SSF103473">
    <property type="entry name" value="MFS general substrate transporter"/>
    <property type="match status" value="1"/>
</dbReference>
<keyword evidence="6 9" id="KW-1133">Transmembrane helix</keyword>
<name>A0A9P4QS56_9PLEO</name>
<dbReference type="PANTHER" id="PTHR23501">
    <property type="entry name" value="MAJOR FACILITATOR SUPERFAMILY"/>
    <property type="match status" value="1"/>
</dbReference>
<evidence type="ECO:0000256" key="6">
    <source>
        <dbReference type="ARBA" id="ARBA00022989"/>
    </source>
</evidence>
<feature type="transmembrane region" description="Helical" evidence="9">
    <location>
        <begin position="818"/>
        <end position="837"/>
    </location>
</feature>
<dbReference type="Gene3D" id="1.20.1250.20">
    <property type="entry name" value="MFS general substrate transporter like domains"/>
    <property type="match status" value="1"/>
</dbReference>
<dbReference type="PANTHER" id="PTHR23501:SF193">
    <property type="entry name" value="MULTIDRUG TRANSPORTER, PUTATIVE (AFU_ORTHOLOGUE AFUA_8G00940)-RELATED"/>
    <property type="match status" value="1"/>
</dbReference>
<dbReference type="InterPro" id="IPR002938">
    <property type="entry name" value="FAD-bd"/>
</dbReference>
<evidence type="ECO:0000256" key="5">
    <source>
        <dbReference type="ARBA" id="ARBA00022827"/>
    </source>
</evidence>
<feature type="transmembrane region" description="Helical" evidence="9">
    <location>
        <begin position="614"/>
        <end position="634"/>
    </location>
</feature>
<evidence type="ECO:0000256" key="2">
    <source>
        <dbReference type="ARBA" id="ARBA00007520"/>
    </source>
</evidence>
<dbReference type="Proteomes" id="UP000799444">
    <property type="component" value="Unassembled WGS sequence"/>
</dbReference>
<dbReference type="SUPFAM" id="SSF54373">
    <property type="entry name" value="FAD-linked reductases, C-terminal domain"/>
    <property type="match status" value="1"/>
</dbReference>
<proteinExistence type="inferred from homology"/>